<dbReference type="Proteomes" id="UP000182762">
    <property type="component" value="Unassembled WGS sequence"/>
</dbReference>
<dbReference type="PANTHER" id="PTHR22990:SF15">
    <property type="entry name" value="F-BOX ONLY PROTEIN 10"/>
    <property type="match status" value="1"/>
</dbReference>
<accession>A0A1I6BLM4</accession>
<dbReference type="Gene3D" id="1.10.8.60">
    <property type="match status" value="1"/>
</dbReference>
<dbReference type="InterPro" id="IPR003959">
    <property type="entry name" value="ATPase_AAA_core"/>
</dbReference>
<name>A0A1I6BLM4_9BACI</name>
<evidence type="ECO:0000259" key="4">
    <source>
        <dbReference type="SMART" id="SM00382"/>
    </source>
</evidence>
<dbReference type="PRINTS" id="PR00819">
    <property type="entry name" value="CBXCFQXSUPER"/>
</dbReference>
<keyword evidence="2" id="KW-0547">Nucleotide-binding</keyword>
<dbReference type="PANTHER" id="PTHR22990">
    <property type="entry name" value="F-BOX ONLY PROTEIN"/>
    <property type="match status" value="1"/>
</dbReference>
<dbReference type="Pfam" id="PF00004">
    <property type="entry name" value="AAA"/>
    <property type="match status" value="1"/>
</dbReference>
<dbReference type="SUPFAM" id="SSF51126">
    <property type="entry name" value="Pectin lyase-like"/>
    <property type="match status" value="4"/>
</dbReference>
<keyword evidence="6" id="KW-1185">Reference proteome</keyword>
<proteinExistence type="predicted"/>
<dbReference type="InterPro" id="IPR039448">
    <property type="entry name" value="Beta_helix"/>
</dbReference>
<dbReference type="GeneID" id="93712351"/>
<dbReference type="RefSeq" id="WP_061802352.1">
    <property type="nucleotide sequence ID" value="NZ_FOXX01000011.1"/>
</dbReference>
<dbReference type="SMART" id="SM00382">
    <property type="entry name" value="AAA"/>
    <property type="match status" value="1"/>
</dbReference>
<dbReference type="InterPro" id="IPR003593">
    <property type="entry name" value="AAA+_ATPase"/>
</dbReference>
<dbReference type="InterPro" id="IPR011050">
    <property type="entry name" value="Pectin_lyase_fold/virulence"/>
</dbReference>
<evidence type="ECO:0000313" key="5">
    <source>
        <dbReference type="EMBL" id="SFQ81838.1"/>
    </source>
</evidence>
<dbReference type="Gene3D" id="3.40.50.300">
    <property type="entry name" value="P-loop containing nucleotide triphosphate hydrolases"/>
    <property type="match status" value="1"/>
</dbReference>
<organism evidence="5 6">
    <name type="scientific">Priestia endophytica DSM 13796</name>
    <dbReference type="NCBI Taxonomy" id="1121089"/>
    <lineage>
        <taxon>Bacteria</taxon>
        <taxon>Bacillati</taxon>
        <taxon>Bacillota</taxon>
        <taxon>Bacilli</taxon>
        <taxon>Bacillales</taxon>
        <taxon>Bacillaceae</taxon>
        <taxon>Priestia</taxon>
    </lineage>
</organism>
<evidence type="ECO:0000256" key="1">
    <source>
        <dbReference type="ARBA" id="ARBA00022737"/>
    </source>
</evidence>
<dbReference type="InterPro" id="IPR027417">
    <property type="entry name" value="P-loop_NTPase"/>
</dbReference>
<evidence type="ECO:0000256" key="3">
    <source>
        <dbReference type="ARBA" id="ARBA00022840"/>
    </source>
</evidence>
<dbReference type="InterPro" id="IPR006626">
    <property type="entry name" value="PbH1"/>
</dbReference>
<keyword evidence="1" id="KW-0677">Repeat</keyword>
<dbReference type="EMBL" id="FOXX01000011">
    <property type="protein sequence ID" value="SFQ81838.1"/>
    <property type="molecule type" value="Genomic_DNA"/>
</dbReference>
<evidence type="ECO:0000256" key="2">
    <source>
        <dbReference type="ARBA" id="ARBA00022741"/>
    </source>
</evidence>
<evidence type="ECO:0000313" key="6">
    <source>
        <dbReference type="Proteomes" id="UP000182762"/>
    </source>
</evidence>
<dbReference type="Gene3D" id="2.160.20.10">
    <property type="entry name" value="Single-stranded right-handed beta-helix, Pectin lyase-like"/>
    <property type="match status" value="2"/>
</dbReference>
<dbReference type="InterPro" id="IPR000641">
    <property type="entry name" value="CbxX/CfxQ"/>
</dbReference>
<dbReference type="SMART" id="SM00710">
    <property type="entry name" value="PbH1"/>
    <property type="match status" value="19"/>
</dbReference>
<dbReference type="SUPFAM" id="SSF52540">
    <property type="entry name" value="P-loop containing nucleoside triphosphate hydrolases"/>
    <property type="match status" value="1"/>
</dbReference>
<dbReference type="Pfam" id="PF13229">
    <property type="entry name" value="Beta_helix"/>
    <property type="match status" value="3"/>
</dbReference>
<dbReference type="InterPro" id="IPR012334">
    <property type="entry name" value="Pectin_lyas_fold"/>
</dbReference>
<comment type="caution">
    <text evidence="5">The sequence shown here is derived from an EMBL/GenBank/DDBJ whole genome shotgun (WGS) entry which is preliminary data.</text>
</comment>
<sequence length="896" mass="100827">MFNRKTLTVSQKIFSKYKTIGEALKNAEHGAKILVEPGMYRESLIIDRNVEIIGKGLPQEVLIYSEKESPIIVQTELATIKGITIHQRGKYDNLNDYYAIEIPTGSIHIKDCIVRSDVGGGIRIYNKHTAPIINNCLIHDVQGIGIFVTEEATPIIIRGKIYANKENGLLIDKKASGIIEDCEIYHNDFANVWIGSEGDPLIKSCKIYSGRESGIWITERGRGIIDDCAIYGNTYSNVCIVHEGNPVVRKCHIYESSQNGIWVTEGGKGTLQDCEIYRNKYPNVGVTNSGNPMIMSCKIYDGESCGVWVSKKGEGSFSNSEIYNNRASNIDISHEGDPSIEGCTIYRSMQSGIWVSLKGYGTIENCKIYSNTYSNVGITHEGSPIIRASYIYDGAQNGIWIKEKGRGVIEKSYIYNNSFANVKIVTEGDPVIRSCHIYNGKESGVWVEEKGLGIIEGCHIYGHMYTNAGAAQGGNPIFKNCRIYEGKQHGVWVTESGLGIFMDCEIYRHRFSNVAIADKANPVIEGCHLYEAEQNGVWVKEGGLGFIENCRIHHNGYQNVKIMSEGNPLIRSCDIHHAKNWGIWATEKGSGTIENCHLYSNEKDNILISEDSKTKIIGEKSELTSLKFEKVLNELDNLIGMNNVKEQIKRIIHYIQRFGPDAKLKAEHTVLYGNPGTGKNTIARLLGNLYKTMAVLERGHIVKVSGEELVGLSIDTTVEKTKKKINEAMGGILLIDEVSSFEHKKTRNNLGLEALQVLLREIKDKEGEFMVIMAGSEEEVKKFLFLNPRWNSLFSRHLHFQEYTPFELMEISERFLYKKGYTIDATAYNFLLSYYIQKYENRNPYFENATFARYIGEKAMKNVDCRLAKSLCEEHGPPSEKVVTFLDLQSVCREEE</sequence>
<keyword evidence="3" id="KW-0067">ATP-binding</keyword>
<gene>
    <name evidence="5" type="ORF">SAMN02745910_03772</name>
</gene>
<reference evidence="5 6" key="1">
    <citation type="submission" date="2016-10" db="EMBL/GenBank/DDBJ databases">
        <authorList>
            <person name="Varghese N."/>
            <person name="Submissions S."/>
        </authorList>
    </citation>
    <scope>NUCLEOTIDE SEQUENCE [LARGE SCALE GENOMIC DNA]</scope>
    <source>
        <strain evidence="5 6">DSM 13796</strain>
    </source>
</reference>
<dbReference type="InterPro" id="IPR051550">
    <property type="entry name" value="SCF-Subunits/Alg-Epimerases"/>
</dbReference>
<protein>
    <submittedName>
        <fullName evidence="5">Parallel beta-helix repeat (Two copies)</fullName>
    </submittedName>
</protein>
<dbReference type="CDD" id="cd00009">
    <property type="entry name" value="AAA"/>
    <property type="match status" value="1"/>
</dbReference>
<feature type="domain" description="AAA+ ATPase" evidence="4">
    <location>
        <begin position="665"/>
        <end position="804"/>
    </location>
</feature>